<dbReference type="PANTHER" id="PTHR46116">
    <property type="entry name" value="(E3-INDEPENDENT) E2 UBIQUITIN-CONJUGATING ENZYME"/>
    <property type="match status" value="1"/>
</dbReference>
<dbReference type="Pfam" id="PF00179">
    <property type="entry name" value="UQ_con"/>
    <property type="match status" value="1"/>
</dbReference>
<dbReference type="SUPFAM" id="SSF54495">
    <property type="entry name" value="UBC-like"/>
    <property type="match status" value="1"/>
</dbReference>
<evidence type="ECO:0000256" key="1">
    <source>
        <dbReference type="ARBA" id="ARBA00022679"/>
    </source>
</evidence>
<evidence type="ECO:0000259" key="4">
    <source>
        <dbReference type="PROSITE" id="PS50127"/>
    </source>
</evidence>
<feature type="compositionally biased region" description="Low complexity" evidence="3">
    <location>
        <begin position="283"/>
        <end position="295"/>
    </location>
</feature>
<dbReference type="Gene3D" id="3.10.110.10">
    <property type="entry name" value="Ubiquitin Conjugating Enzyme"/>
    <property type="match status" value="1"/>
</dbReference>
<dbReference type="PANTHER" id="PTHR46116:SF19">
    <property type="entry name" value="UBIQUITIN-CONJUGATING ENZYME FAMILY PROTEIN"/>
    <property type="match status" value="1"/>
</dbReference>
<evidence type="ECO:0000256" key="2">
    <source>
        <dbReference type="ARBA" id="ARBA00022786"/>
    </source>
</evidence>
<keyword evidence="2" id="KW-0833">Ubl conjugation pathway</keyword>
<name>A0A022S0S4_ERYGU</name>
<feature type="region of interest" description="Disordered" evidence="3">
    <location>
        <begin position="282"/>
        <end position="304"/>
    </location>
</feature>
<reference evidence="5 6" key="1">
    <citation type="journal article" date="2013" name="Proc. Natl. Acad. Sci. U.S.A.">
        <title>Fine-scale variation in meiotic recombination in Mimulus inferred from population shotgun sequencing.</title>
        <authorList>
            <person name="Hellsten U."/>
            <person name="Wright K.M."/>
            <person name="Jenkins J."/>
            <person name="Shu S."/>
            <person name="Yuan Y."/>
            <person name="Wessler S.R."/>
            <person name="Schmutz J."/>
            <person name="Willis J.H."/>
            <person name="Rokhsar D.S."/>
        </authorList>
    </citation>
    <scope>NUCLEOTIDE SEQUENCE [LARGE SCALE GENOMIC DNA]</scope>
    <source>
        <strain evidence="6">cv. DUN x IM62</strain>
    </source>
</reference>
<evidence type="ECO:0000313" key="5">
    <source>
        <dbReference type="EMBL" id="EYU45493.1"/>
    </source>
</evidence>
<keyword evidence="1" id="KW-0808">Transferase</keyword>
<dbReference type="AlphaFoldDB" id="A0A022S0S4"/>
<dbReference type="EMBL" id="KI630180">
    <property type="protein sequence ID" value="EYU45493.1"/>
    <property type="molecule type" value="Genomic_DNA"/>
</dbReference>
<protein>
    <recommendedName>
        <fullName evidence="4">UBC core domain-containing protein</fullName>
    </recommendedName>
</protein>
<organism evidence="5 6">
    <name type="scientific">Erythranthe guttata</name>
    <name type="common">Yellow monkey flower</name>
    <name type="synonym">Mimulus guttatus</name>
    <dbReference type="NCBI Taxonomy" id="4155"/>
    <lineage>
        <taxon>Eukaryota</taxon>
        <taxon>Viridiplantae</taxon>
        <taxon>Streptophyta</taxon>
        <taxon>Embryophyta</taxon>
        <taxon>Tracheophyta</taxon>
        <taxon>Spermatophyta</taxon>
        <taxon>Magnoliopsida</taxon>
        <taxon>eudicotyledons</taxon>
        <taxon>Gunneridae</taxon>
        <taxon>Pentapetalae</taxon>
        <taxon>asterids</taxon>
        <taxon>lamiids</taxon>
        <taxon>Lamiales</taxon>
        <taxon>Phrymaceae</taxon>
        <taxon>Erythranthe</taxon>
    </lineage>
</organism>
<evidence type="ECO:0000313" key="6">
    <source>
        <dbReference type="Proteomes" id="UP000030748"/>
    </source>
</evidence>
<dbReference type="InterPro" id="IPR016135">
    <property type="entry name" value="UBQ-conjugating_enzyme/RWD"/>
</dbReference>
<dbReference type="PROSITE" id="PS50127">
    <property type="entry name" value="UBC_2"/>
    <property type="match status" value="1"/>
</dbReference>
<sequence length="341" mass="38540">MFQFDNFGSIQAEPTDHYYLNSNNSDTAKKCLNKHNTLSTIMKEWKILSKNLPDSIYVRVYESRIDLLRAAILGPAGTPYHDGIFFFDILLPYDYPKQPPKVYYHSHGYHINPNLYKTGYVCLSLINTWSGEKNEMWTKKSTLLQILVSIQGLILNERPYFNEPGFGDLRNSTDSEWINRSIRYNEATFVFSCKAMLHVIRNPPQNFEGLVVGHFRDRAASILAAIKDYQEGRESSFEVLPQLKADLTSLHSDFENALSDLNSEAINMNISAESVIEELPIGSSSTTNSAMNNNSKESTESVVKKELPIKSSSISSNSKPNKKGFLGKLVSKFGKCYSSIN</sequence>
<keyword evidence="6" id="KW-1185">Reference proteome</keyword>
<feature type="domain" description="UBC core" evidence="4">
    <location>
        <begin position="36"/>
        <end position="191"/>
    </location>
</feature>
<gene>
    <name evidence="5" type="ORF">MIMGU_mgv1a019973mg</name>
</gene>
<dbReference type="GO" id="GO:0061631">
    <property type="term" value="F:ubiquitin conjugating enzyme activity"/>
    <property type="evidence" value="ECO:0000318"/>
    <property type="project" value="GO_Central"/>
</dbReference>
<proteinExistence type="predicted"/>
<dbReference type="STRING" id="4155.A0A022S0S4"/>
<dbReference type="SMART" id="SM00212">
    <property type="entry name" value="UBCc"/>
    <property type="match status" value="1"/>
</dbReference>
<dbReference type="InterPro" id="IPR000608">
    <property type="entry name" value="UBC"/>
</dbReference>
<dbReference type="eggNOG" id="KOG0895">
    <property type="taxonomic scope" value="Eukaryota"/>
</dbReference>
<evidence type="ECO:0000256" key="3">
    <source>
        <dbReference type="SAM" id="MobiDB-lite"/>
    </source>
</evidence>
<accession>A0A022S0S4</accession>
<dbReference type="CDD" id="cd23837">
    <property type="entry name" value="UBCc_UBE2O"/>
    <property type="match status" value="1"/>
</dbReference>
<dbReference type="Proteomes" id="UP000030748">
    <property type="component" value="Unassembled WGS sequence"/>
</dbReference>